<gene>
    <name evidence="4" type="ORF">M9458_001695</name>
</gene>
<dbReference type="AlphaFoldDB" id="A0ABD0RYN9"/>
<dbReference type="Gene3D" id="3.30.70.270">
    <property type="match status" value="1"/>
</dbReference>
<protein>
    <recommendedName>
        <fullName evidence="2">ribonuclease H</fullName>
        <ecNumber evidence="2">3.1.26.4</ecNumber>
    </recommendedName>
</protein>
<comment type="similarity">
    <text evidence="1">Belongs to the beta type-B retroviral polymerase family. HERV class-II K(HML-2) pol subfamily.</text>
</comment>
<keyword evidence="5" id="KW-1185">Reference proteome</keyword>
<name>A0ABD0RYN9_CIRMR</name>
<evidence type="ECO:0000256" key="2">
    <source>
        <dbReference type="ARBA" id="ARBA00012180"/>
    </source>
</evidence>
<dbReference type="PANTHER" id="PTHR37984:SF7">
    <property type="entry name" value="INTEGRASE CATALYTIC DOMAIN-CONTAINING PROTEIN"/>
    <property type="match status" value="1"/>
</dbReference>
<comment type="caution">
    <text evidence="4">The sequence shown here is derived from an EMBL/GenBank/DDBJ whole genome shotgun (WGS) entry which is preliminary data.</text>
</comment>
<dbReference type="EMBL" id="JAMKFB020000001">
    <property type="protein sequence ID" value="KAL0203677.1"/>
    <property type="molecule type" value="Genomic_DNA"/>
</dbReference>
<dbReference type="EC" id="3.1.26.4" evidence="2"/>
<sequence>MVLVSYGGTSIKPEGVVKLHVQAGNKTTDRLFFVTTASDTALLGRQVCMQLDLIRKVETLIPSPPTTKTELLSRYAFQGLGQFPGLHHIHTDPNVLPVIHGCRKIPYTVHDRLRETLGELENRGVINKVSKPTPWVSSLCITEKKNGNGKICLDPRDLNRATLPQHYNIPTLEDVRCKLAGKKLFTILDEKDGYWQIKLDEESADLCTFNTPWGKYRFHRMPFGIKSESESFGDIEGVFMVTDNMIIAAATKAEHDAILEKVMNRAESLNVKFNKDKLQYMVNELTYLDRVVILDGVKPDEPKVSAILQLPPPTDRKALQRLL</sequence>
<evidence type="ECO:0000259" key="3">
    <source>
        <dbReference type="Pfam" id="PF00078"/>
    </source>
</evidence>
<dbReference type="Pfam" id="PF00078">
    <property type="entry name" value="RVT_1"/>
    <property type="match status" value="1"/>
</dbReference>
<dbReference type="InterPro" id="IPR050951">
    <property type="entry name" value="Retrovirus_Pol_polyprotein"/>
</dbReference>
<evidence type="ECO:0000313" key="5">
    <source>
        <dbReference type="Proteomes" id="UP001529510"/>
    </source>
</evidence>
<organism evidence="4 5">
    <name type="scientific">Cirrhinus mrigala</name>
    <name type="common">Mrigala</name>
    <dbReference type="NCBI Taxonomy" id="683832"/>
    <lineage>
        <taxon>Eukaryota</taxon>
        <taxon>Metazoa</taxon>
        <taxon>Chordata</taxon>
        <taxon>Craniata</taxon>
        <taxon>Vertebrata</taxon>
        <taxon>Euteleostomi</taxon>
        <taxon>Actinopterygii</taxon>
        <taxon>Neopterygii</taxon>
        <taxon>Teleostei</taxon>
        <taxon>Ostariophysi</taxon>
        <taxon>Cypriniformes</taxon>
        <taxon>Cyprinidae</taxon>
        <taxon>Labeoninae</taxon>
        <taxon>Labeonini</taxon>
        <taxon>Cirrhinus</taxon>
    </lineage>
</organism>
<dbReference type="InterPro" id="IPR043128">
    <property type="entry name" value="Rev_trsase/Diguanyl_cyclase"/>
</dbReference>
<dbReference type="InterPro" id="IPR000477">
    <property type="entry name" value="RT_dom"/>
</dbReference>
<dbReference type="CDD" id="cd01647">
    <property type="entry name" value="RT_LTR"/>
    <property type="match status" value="1"/>
</dbReference>
<evidence type="ECO:0000313" key="4">
    <source>
        <dbReference type="EMBL" id="KAL0203677.1"/>
    </source>
</evidence>
<proteinExistence type="inferred from homology"/>
<evidence type="ECO:0000256" key="1">
    <source>
        <dbReference type="ARBA" id="ARBA00010879"/>
    </source>
</evidence>
<reference evidence="4 5" key="1">
    <citation type="submission" date="2024-05" db="EMBL/GenBank/DDBJ databases">
        <title>Genome sequencing and assembly of Indian major carp, Cirrhinus mrigala (Hamilton, 1822).</title>
        <authorList>
            <person name="Mohindra V."/>
            <person name="Chowdhury L.M."/>
            <person name="Lal K."/>
            <person name="Jena J.K."/>
        </authorList>
    </citation>
    <scope>NUCLEOTIDE SEQUENCE [LARGE SCALE GENOMIC DNA]</scope>
    <source>
        <strain evidence="4">CM1030</strain>
        <tissue evidence="4">Blood</tissue>
    </source>
</reference>
<dbReference type="PANTHER" id="PTHR37984">
    <property type="entry name" value="PROTEIN CBG26694"/>
    <property type="match status" value="1"/>
</dbReference>
<dbReference type="GO" id="GO:0004523">
    <property type="term" value="F:RNA-DNA hybrid ribonuclease activity"/>
    <property type="evidence" value="ECO:0007669"/>
    <property type="project" value="UniProtKB-EC"/>
</dbReference>
<dbReference type="SUPFAM" id="SSF56672">
    <property type="entry name" value="DNA/RNA polymerases"/>
    <property type="match status" value="1"/>
</dbReference>
<accession>A0ABD0RYN9</accession>
<dbReference type="Proteomes" id="UP001529510">
    <property type="component" value="Unassembled WGS sequence"/>
</dbReference>
<dbReference type="InterPro" id="IPR043502">
    <property type="entry name" value="DNA/RNA_pol_sf"/>
</dbReference>
<dbReference type="Gene3D" id="3.10.10.10">
    <property type="entry name" value="HIV Type 1 Reverse Transcriptase, subunit A, domain 1"/>
    <property type="match status" value="1"/>
</dbReference>
<feature type="non-terminal residue" evidence="4">
    <location>
        <position position="323"/>
    </location>
</feature>
<feature type="domain" description="Reverse transcriptase" evidence="3">
    <location>
        <begin position="147"/>
        <end position="226"/>
    </location>
</feature>